<dbReference type="SUPFAM" id="SSF53098">
    <property type="entry name" value="Ribonuclease H-like"/>
    <property type="match status" value="1"/>
</dbReference>
<dbReference type="Pfam" id="PF17921">
    <property type="entry name" value="Integrase_H2C2"/>
    <property type="match status" value="1"/>
</dbReference>
<protein>
    <recommendedName>
        <fullName evidence="1">Integrase catalytic domain-containing protein</fullName>
    </recommendedName>
</protein>
<proteinExistence type="predicted"/>
<name>A0AAV3QGJ8_LITER</name>
<dbReference type="Gene3D" id="3.30.420.10">
    <property type="entry name" value="Ribonuclease H-like superfamily/Ribonuclease H"/>
    <property type="match status" value="1"/>
</dbReference>
<dbReference type="PANTHER" id="PTHR47266">
    <property type="entry name" value="ENDONUCLEASE-RELATED"/>
    <property type="match status" value="1"/>
</dbReference>
<dbReference type="InterPro" id="IPR041588">
    <property type="entry name" value="Integrase_H2C2"/>
</dbReference>
<dbReference type="GO" id="GO:0015074">
    <property type="term" value="P:DNA integration"/>
    <property type="evidence" value="ECO:0007669"/>
    <property type="project" value="InterPro"/>
</dbReference>
<dbReference type="AlphaFoldDB" id="A0AAV3QGJ8"/>
<dbReference type="Pfam" id="PF00665">
    <property type="entry name" value="rve"/>
    <property type="match status" value="1"/>
</dbReference>
<dbReference type="Proteomes" id="UP001454036">
    <property type="component" value="Unassembled WGS sequence"/>
</dbReference>
<dbReference type="InterPro" id="IPR052160">
    <property type="entry name" value="Gypsy_RT_Integrase-like"/>
</dbReference>
<dbReference type="InterPro" id="IPR012337">
    <property type="entry name" value="RNaseH-like_sf"/>
</dbReference>
<sequence>MGYYWPTMVKDCVDYARSCKPCQFHANFIHQRPEPLHPTIASWPFDSWGMDMVGPMPESAEGHIYILAATDYFSKWAEAVPLLSERKEEVAHFIKSNIIFRYGVPWCIITDDGKSFDNKQVADQ</sequence>
<dbReference type="EMBL" id="BAABME010004510">
    <property type="protein sequence ID" value="GAA0162630.1"/>
    <property type="molecule type" value="Genomic_DNA"/>
</dbReference>
<keyword evidence="3" id="KW-1185">Reference proteome</keyword>
<evidence type="ECO:0000313" key="3">
    <source>
        <dbReference type="Proteomes" id="UP001454036"/>
    </source>
</evidence>
<dbReference type="InterPro" id="IPR001584">
    <property type="entry name" value="Integrase_cat-core"/>
</dbReference>
<comment type="caution">
    <text evidence="2">The sequence shown here is derived from an EMBL/GenBank/DDBJ whole genome shotgun (WGS) entry which is preliminary data.</text>
</comment>
<evidence type="ECO:0000313" key="2">
    <source>
        <dbReference type="EMBL" id="GAA0162630.1"/>
    </source>
</evidence>
<feature type="domain" description="Integrase catalytic" evidence="1">
    <location>
        <begin position="40"/>
        <end position="124"/>
    </location>
</feature>
<dbReference type="PROSITE" id="PS50994">
    <property type="entry name" value="INTEGRASE"/>
    <property type="match status" value="1"/>
</dbReference>
<reference evidence="2 3" key="1">
    <citation type="submission" date="2024-01" db="EMBL/GenBank/DDBJ databases">
        <title>The complete chloroplast genome sequence of Lithospermum erythrorhizon: insights into the phylogenetic relationship among Boraginaceae species and the maternal lineages of purple gromwells.</title>
        <authorList>
            <person name="Okada T."/>
            <person name="Watanabe K."/>
        </authorList>
    </citation>
    <scope>NUCLEOTIDE SEQUENCE [LARGE SCALE GENOMIC DNA]</scope>
</reference>
<evidence type="ECO:0000259" key="1">
    <source>
        <dbReference type="PROSITE" id="PS50994"/>
    </source>
</evidence>
<accession>A0AAV3QGJ8</accession>
<dbReference type="InterPro" id="IPR036397">
    <property type="entry name" value="RNaseH_sf"/>
</dbReference>
<dbReference type="GO" id="GO:0003676">
    <property type="term" value="F:nucleic acid binding"/>
    <property type="evidence" value="ECO:0007669"/>
    <property type="project" value="InterPro"/>
</dbReference>
<organism evidence="2 3">
    <name type="scientific">Lithospermum erythrorhizon</name>
    <name type="common">Purple gromwell</name>
    <name type="synonym">Lithospermum officinale var. erythrorhizon</name>
    <dbReference type="NCBI Taxonomy" id="34254"/>
    <lineage>
        <taxon>Eukaryota</taxon>
        <taxon>Viridiplantae</taxon>
        <taxon>Streptophyta</taxon>
        <taxon>Embryophyta</taxon>
        <taxon>Tracheophyta</taxon>
        <taxon>Spermatophyta</taxon>
        <taxon>Magnoliopsida</taxon>
        <taxon>eudicotyledons</taxon>
        <taxon>Gunneridae</taxon>
        <taxon>Pentapetalae</taxon>
        <taxon>asterids</taxon>
        <taxon>lamiids</taxon>
        <taxon>Boraginales</taxon>
        <taxon>Boraginaceae</taxon>
        <taxon>Boraginoideae</taxon>
        <taxon>Lithospermeae</taxon>
        <taxon>Lithospermum</taxon>
    </lineage>
</organism>
<dbReference type="Gene3D" id="1.10.340.70">
    <property type="match status" value="1"/>
</dbReference>
<gene>
    <name evidence="2" type="ORF">LIER_18675</name>
</gene>